<evidence type="ECO:0000313" key="4">
    <source>
        <dbReference type="EMBL" id="RFU52852.1"/>
    </source>
</evidence>
<evidence type="ECO:0000313" key="5">
    <source>
        <dbReference type="Proteomes" id="UP000246115"/>
    </source>
</evidence>
<dbReference type="EMBL" id="QVQZ01000018">
    <property type="protein sequence ID" value="RFU52852.1"/>
    <property type="molecule type" value="Genomic_DNA"/>
</dbReference>
<dbReference type="Pfam" id="PF02558">
    <property type="entry name" value="ApbA"/>
    <property type="match status" value="1"/>
</dbReference>
<reference evidence="4 6" key="2">
    <citation type="submission" date="2018-08" db="EMBL/GenBank/DDBJ databases">
        <title>Draft genome of Streptococcus sp. nov. Z1.</title>
        <authorList>
            <person name="Tian Z."/>
        </authorList>
    </citation>
    <scope>NUCLEOTIDE SEQUENCE [LARGE SCALE GENOMIC DNA]</scope>
    <source>
        <strain evidence="4">Z1</strain>
        <strain evidence="6">Z1(2018)</strain>
    </source>
</reference>
<reference evidence="5" key="3">
    <citation type="submission" date="2018-08" db="EMBL/GenBank/DDBJ databases">
        <title>Streptococcus chenjunshii sp. nov., isolated from stools sample of the Tibetan antelope in the Qinghai-Tibet plateau, China.</title>
        <authorList>
            <person name="Tian Z."/>
        </authorList>
    </citation>
    <scope>NUCLEOTIDE SEQUENCE [LARGE SCALE GENOMIC DNA]</scope>
    <source>
        <strain evidence="5">Z15</strain>
    </source>
</reference>
<evidence type="ECO:0000313" key="7">
    <source>
        <dbReference type="Proteomes" id="UP000264056"/>
    </source>
</evidence>
<feature type="domain" description="Ketopantoate reductase N-terminal" evidence="1">
    <location>
        <begin position="3"/>
        <end position="134"/>
    </location>
</feature>
<dbReference type="Proteomes" id="UP000246115">
    <property type="component" value="Chromosome"/>
</dbReference>
<evidence type="ECO:0000313" key="2">
    <source>
        <dbReference type="EMBL" id="AXQ77656.1"/>
    </source>
</evidence>
<accession>A0A346N9G1</accession>
<evidence type="ECO:0000313" key="6">
    <source>
        <dbReference type="Proteomes" id="UP000262901"/>
    </source>
</evidence>
<accession>A0A372KKL3</accession>
<dbReference type="InterPro" id="IPR036291">
    <property type="entry name" value="NAD(P)-bd_dom_sf"/>
</dbReference>
<sequence length="319" mass="36032">MKICILGLGVIGTTYGHVFQQAGHQVEHLVRDGKTVPEQLTVDLLDGRYSNKGEEKRAFYHVHLAQPDTAYDFIFLSVRNGKVNEAVETLRQKKIRGNLVIFCNFWMTGDEIAELARDYNYVIGFPTAGGHLEGNHLEAVLFDHVMLDDEKKTAITNYQDLKSLLQSADIKVEVPYDMVEWIWIHMAINAGVTSTAAGLGHLDNPQKLAVDLMKDSQKLALAVKVIRETTRVTSAYGVDLKRYRGELLPYKLPAWLAGKIMKAMFASNQLTRRIMTLHNDKDDIFYGCQKVYSAGKKAGVSMPLFTENIKKLVPYFQNY</sequence>
<dbReference type="SUPFAM" id="SSF51735">
    <property type="entry name" value="NAD(P)-binding Rossmann-fold domains"/>
    <property type="match status" value="1"/>
</dbReference>
<dbReference type="AlphaFoldDB" id="A0A372KKL3"/>
<dbReference type="EMBL" id="CP031733">
    <property type="protein sequence ID" value="AXQ77656.1"/>
    <property type="molecule type" value="Genomic_DNA"/>
</dbReference>
<evidence type="ECO:0000259" key="1">
    <source>
        <dbReference type="Pfam" id="PF02558"/>
    </source>
</evidence>
<reference evidence="3 7" key="1">
    <citation type="submission" date="2018-08" db="EMBL/GenBank/DDBJ databases">
        <title>Draft genome of Streptococcus sp .nov. Z2.</title>
        <authorList>
            <person name="Tian Z."/>
        </authorList>
    </citation>
    <scope>NUCLEOTIDE SEQUENCE [LARGE SCALE GENOMIC DNA]</scope>
    <source>
        <strain evidence="3 7">Z2</strain>
    </source>
</reference>
<evidence type="ECO:0000313" key="3">
    <source>
        <dbReference type="EMBL" id="RFU50679.1"/>
    </source>
</evidence>
<dbReference type="Proteomes" id="UP000264056">
    <property type="component" value="Unassembled WGS sequence"/>
</dbReference>
<dbReference type="OrthoDB" id="9793586at2"/>
<protein>
    <submittedName>
        <fullName evidence="4">Ketopantoate reductase family protein</fullName>
    </submittedName>
</protein>
<gene>
    <name evidence="2" type="ORF">DDV21_000395</name>
    <name evidence="3" type="ORF">DDV22_07490</name>
    <name evidence="4" type="ORF">DDV23_07595</name>
</gene>
<organism evidence="4 6">
    <name type="scientific">Streptococcus chenjunshii</name>
    <dbReference type="NCBI Taxonomy" id="2173853"/>
    <lineage>
        <taxon>Bacteria</taxon>
        <taxon>Bacillati</taxon>
        <taxon>Bacillota</taxon>
        <taxon>Bacilli</taxon>
        <taxon>Lactobacillales</taxon>
        <taxon>Streptococcaceae</taxon>
        <taxon>Streptococcus</taxon>
    </lineage>
</organism>
<dbReference type="Gene3D" id="3.40.50.720">
    <property type="entry name" value="NAD(P)-binding Rossmann-like Domain"/>
    <property type="match status" value="1"/>
</dbReference>
<dbReference type="EMBL" id="QVQY01000020">
    <property type="protein sequence ID" value="RFU50679.1"/>
    <property type="molecule type" value="Genomic_DNA"/>
</dbReference>
<reference evidence="2" key="4">
    <citation type="journal article" date="2019" name="Int. J. Syst. Evol. Microbiol.">
        <title>Streptococcus chenjunshii sp. nov. isolated from feces of Tibetan antelopes.</title>
        <authorList>
            <person name="Tian Z."/>
            <person name="Lu S."/>
            <person name="Jin D."/>
            <person name="Yang J."/>
            <person name="Pu J."/>
            <person name="Lai X.H."/>
            <person name="Bai X.N."/>
            <person name="Wu X.M."/>
            <person name="Li J."/>
            <person name="Wang S."/>
            <person name="Xu J."/>
        </authorList>
    </citation>
    <scope>NUCLEOTIDE SEQUENCE</scope>
    <source>
        <strain evidence="2">Z15</strain>
    </source>
</reference>
<keyword evidence="7" id="KW-1185">Reference proteome</keyword>
<dbReference type="InterPro" id="IPR013332">
    <property type="entry name" value="KPR_N"/>
</dbReference>
<dbReference type="KEGG" id="schj:DDV21_000395"/>
<dbReference type="Proteomes" id="UP000262901">
    <property type="component" value="Unassembled WGS sequence"/>
</dbReference>
<dbReference type="RefSeq" id="WP_116878541.1">
    <property type="nucleotide sequence ID" value="NZ_CP031733.1"/>
</dbReference>
<name>A0A372KKL3_9STRE</name>
<proteinExistence type="predicted"/>